<keyword evidence="8 13" id="KW-0472">Membrane</keyword>
<dbReference type="GO" id="GO:0005044">
    <property type="term" value="F:scavenger receptor activity"/>
    <property type="evidence" value="ECO:0007669"/>
    <property type="project" value="TreeGrafter"/>
</dbReference>
<evidence type="ECO:0000256" key="11">
    <source>
        <dbReference type="ARBA" id="ARBA00023180"/>
    </source>
</evidence>
<evidence type="ECO:0000256" key="5">
    <source>
        <dbReference type="ARBA" id="ARBA00022692"/>
    </source>
</evidence>
<dbReference type="GO" id="GO:0005886">
    <property type="term" value="C:plasma membrane"/>
    <property type="evidence" value="ECO:0007669"/>
    <property type="project" value="UniProtKB-SubCell"/>
</dbReference>
<keyword evidence="6" id="KW-0552">Olfaction</keyword>
<comment type="similarity">
    <text evidence="2">Belongs to the CD36 family.</text>
</comment>
<evidence type="ECO:0000256" key="3">
    <source>
        <dbReference type="ARBA" id="ARBA00022475"/>
    </source>
</evidence>
<evidence type="ECO:0000256" key="6">
    <source>
        <dbReference type="ARBA" id="ARBA00022725"/>
    </source>
</evidence>
<dbReference type="Pfam" id="PF01130">
    <property type="entry name" value="CD36"/>
    <property type="match status" value="1"/>
</dbReference>
<comment type="subcellular location">
    <subcellularLocation>
        <location evidence="1">Cell membrane</location>
        <topology evidence="1">Multi-pass membrane protein</topology>
    </subcellularLocation>
</comment>
<evidence type="ECO:0000256" key="8">
    <source>
        <dbReference type="ARBA" id="ARBA00023136"/>
    </source>
</evidence>
<evidence type="ECO:0000256" key="13">
    <source>
        <dbReference type="SAM" id="Phobius"/>
    </source>
</evidence>
<dbReference type="PANTHER" id="PTHR11923">
    <property type="entry name" value="SCAVENGER RECEPTOR CLASS B TYPE-1 SR-B1"/>
    <property type="match status" value="1"/>
</dbReference>
<evidence type="ECO:0000256" key="9">
    <source>
        <dbReference type="ARBA" id="ARBA00023157"/>
    </source>
</evidence>
<evidence type="ECO:0000256" key="4">
    <source>
        <dbReference type="ARBA" id="ARBA00022606"/>
    </source>
</evidence>
<keyword evidence="4" id="KW-0716">Sensory transduction</keyword>
<proteinExistence type="evidence at transcript level"/>
<organism evidence="14">
    <name type="scientific">Heortia vitessoides</name>
    <dbReference type="NCBI Taxonomy" id="1557813"/>
    <lineage>
        <taxon>Eukaryota</taxon>
        <taxon>Metazoa</taxon>
        <taxon>Ecdysozoa</taxon>
        <taxon>Arthropoda</taxon>
        <taxon>Hexapoda</taxon>
        <taxon>Insecta</taxon>
        <taxon>Pterygota</taxon>
        <taxon>Neoptera</taxon>
        <taxon>Endopterygota</taxon>
        <taxon>Lepidoptera</taxon>
        <taxon>Glossata</taxon>
        <taxon>Ditrysia</taxon>
        <taxon>Pyraloidea</taxon>
        <taxon>Crambidae</taxon>
        <taxon>Heortia</taxon>
    </lineage>
</organism>
<dbReference type="PANTHER" id="PTHR11923:SF69">
    <property type="entry name" value="SENSORY NEURON MEMBRANE PROTEIN 1"/>
    <property type="match status" value="1"/>
</dbReference>
<evidence type="ECO:0000256" key="2">
    <source>
        <dbReference type="ARBA" id="ARBA00010532"/>
    </source>
</evidence>
<feature type="transmembrane region" description="Helical" evidence="13">
    <location>
        <begin position="460"/>
        <end position="478"/>
    </location>
</feature>
<name>A0A978W7C6_9NEOP</name>
<accession>A0A978W7C6</accession>
<dbReference type="InterPro" id="IPR002159">
    <property type="entry name" value="CD36_fam"/>
</dbReference>
<keyword evidence="5 13" id="KW-0812">Transmembrane</keyword>
<feature type="compositionally biased region" description="Polar residues" evidence="12">
    <location>
        <begin position="499"/>
        <end position="511"/>
    </location>
</feature>
<dbReference type="GO" id="GO:0005737">
    <property type="term" value="C:cytoplasm"/>
    <property type="evidence" value="ECO:0007669"/>
    <property type="project" value="TreeGrafter"/>
</dbReference>
<sequence>MNLPRHIKLGAAAAGAGLFGILFGWVLFPALLKSQLKKEMSLSKKTDTRGLWEKVPFALNFKIYMFNYTNPAEIQKGAIPIVKEVGPYHFDEWKEKVEVEDHEEDDTITYKKKDAFYFRPDLSGPGLTGDELIITPHLLIIPVTTLVHRDKPAMLNMIGKAFNGLFNNPEDVFMRVKVMDLLFKGTMINCDHKDFAPKALCTGMKKESVSGLVLEANNQFRFSIFGGRNATVDTHVVTVKRGIQNVMDVGKVVAMDGKTEQDVWTGHCNQFEGTDGTIFPPFVSANEKIESFSGDLCRTFKLWYEKKSSYKGIKTNRYISNIGDLANNDELRCLCDAPDACPPKGFMDLYKCTKAPLYASLPHFLDCDPKYLKDIVGLNPDVNEHGIELDFEPISGTPLTAKQRVQFNIILLKTDKMELFKNLPGTMAPLFWIEESLVLPNSFIKMLKNMLFLPKRVVGVIRWVLVSIGVVGIIATCVKHYKERIVQYALSPASATVTKVNPEENNNNQPKDISVIGEPQPPPKVDM</sequence>
<evidence type="ECO:0000256" key="1">
    <source>
        <dbReference type="ARBA" id="ARBA00004651"/>
    </source>
</evidence>
<dbReference type="PRINTS" id="PR01609">
    <property type="entry name" value="CD36FAMILY"/>
</dbReference>
<dbReference type="EMBL" id="MW717417">
    <property type="protein sequence ID" value="UVB79223.1"/>
    <property type="molecule type" value="mRNA"/>
</dbReference>
<keyword evidence="11" id="KW-0325">Glycoprotein</keyword>
<dbReference type="GO" id="GO:0007608">
    <property type="term" value="P:sensory perception of smell"/>
    <property type="evidence" value="ECO:0007669"/>
    <property type="project" value="UniProtKB-KW"/>
</dbReference>
<dbReference type="AlphaFoldDB" id="A0A978W7C6"/>
<feature type="region of interest" description="Disordered" evidence="12">
    <location>
        <begin position="499"/>
        <end position="527"/>
    </location>
</feature>
<evidence type="ECO:0000313" key="14">
    <source>
        <dbReference type="EMBL" id="UVB79223.1"/>
    </source>
</evidence>
<feature type="transmembrane region" description="Helical" evidence="13">
    <location>
        <begin position="12"/>
        <end position="32"/>
    </location>
</feature>
<reference evidence="14" key="1">
    <citation type="journal article" date="2021" name="Zhi Wu Bao Hu">
        <title>Identification and Analysis of Chemosensory Gene of Yellow Leaf Borer.</title>
        <authorList>
            <person name="Li Z."/>
            <person name="Liu L."/>
            <person name="Yang B."/>
            <person name="Yan S."/>
            <person name="Wang G."/>
        </authorList>
    </citation>
    <scope>NUCLEOTIDE SEQUENCE</scope>
    <source>
        <strain evidence="14">ZC1996121</strain>
        <tissue evidence="14">Antennae and mouthparts</tissue>
    </source>
</reference>
<keyword evidence="3" id="KW-1003">Cell membrane</keyword>
<keyword evidence="9" id="KW-1015">Disulfide bond</keyword>
<keyword evidence="10" id="KW-0675">Receptor</keyword>
<protein>
    <submittedName>
        <fullName evidence="14">Sensory neuron membrane protein 1</fullName>
    </submittedName>
</protein>
<evidence type="ECO:0000256" key="12">
    <source>
        <dbReference type="SAM" id="MobiDB-lite"/>
    </source>
</evidence>
<keyword evidence="7 13" id="KW-1133">Transmembrane helix</keyword>
<evidence type="ECO:0000256" key="10">
    <source>
        <dbReference type="ARBA" id="ARBA00023170"/>
    </source>
</evidence>
<evidence type="ECO:0000256" key="7">
    <source>
        <dbReference type="ARBA" id="ARBA00022989"/>
    </source>
</evidence>